<evidence type="ECO:0000313" key="1">
    <source>
        <dbReference type="EMBL" id="MCP1336237.1"/>
    </source>
</evidence>
<dbReference type="EMBL" id="JAMZFT010000002">
    <property type="protein sequence ID" value="MCP1336237.1"/>
    <property type="molecule type" value="Genomic_DNA"/>
</dbReference>
<dbReference type="RefSeq" id="WP_269332204.1">
    <property type="nucleotide sequence ID" value="NZ_JAMZFT010000002.1"/>
</dbReference>
<gene>
    <name evidence="1" type="ORF">NJQ99_07460</name>
</gene>
<accession>A0A9J6PAT8</accession>
<organism evidence="1 2">
    <name type="scientific">Futiania mangrovi</name>
    <dbReference type="NCBI Taxonomy" id="2959716"/>
    <lineage>
        <taxon>Bacteria</taxon>
        <taxon>Pseudomonadati</taxon>
        <taxon>Pseudomonadota</taxon>
        <taxon>Alphaproteobacteria</taxon>
        <taxon>Futianiales</taxon>
        <taxon>Futianiaceae</taxon>
        <taxon>Futiania</taxon>
    </lineage>
</organism>
<dbReference type="AlphaFoldDB" id="A0A9J6PAT8"/>
<proteinExistence type="predicted"/>
<dbReference type="Proteomes" id="UP001055804">
    <property type="component" value="Unassembled WGS sequence"/>
</dbReference>
<reference evidence="1" key="1">
    <citation type="submission" date="2022-06" db="EMBL/GenBank/DDBJ databases">
        <title>Isolation and Genomics of Futiania mangrovii gen. nov., sp. nov., a Rare and Metabolically-versatile member in the Class Alphaproteobacteria.</title>
        <authorList>
            <person name="Liu L."/>
            <person name="Huang W.-C."/>
            <person name="Pan J."/>
            <person name="Li J."/>
            <person name="Huang Y."/>
            <person name="Du H."/>
            <person name="Liu Y."/>
            <person name="Li M."/>
        </authorList>
    </citation>
    <scope>NUCLEOTIDE SEQUENCE</scope>
    <source>
        <strain evidence="1">FT118</strain>
    </source>
</reference>
<keyword evidence="2" id="KW-1185">Reference proteome</keyword>
<sequence>MARLEIALESAGYKPHQIKAISEVLYPMMMRGETLTYDGIVKGLHAKSFSKEDAAHFASVFLDQD</sequence>
<protein>
    <submittedName>
        <fullName evidence="1">Uncharacterized protein</fullName>
    </submittedName>
</protein>
<evidence type="ECO:0000313" key="2">
    <source>
        <dbReference type="Proteomes" id="UP001055804"/>
    </source>
</evidence>
<comment type="caution">
    <text evidence="1">The sequence shown here is derived from an EMBL/GenBank/DDBJ whole genome shotgun (WGS) entry which is preliminary data.</text>
</comment>
<name>A0A9J6PAT8_9PROT</name>